<name>C3XXS9_BRAFL</name>
<evidence type="ECO:0000313" key="2">
    <source>
        <dbReference type="EMBL" id="EEN67539.1"/>
    </source>
</evidence>
<dbReference type="InParanoid" id="C3XXS9"/>
<protein>
    <submittedName>
        <fullName evidence="2">Uncharacterized protein</fullName>
    </submittedName>
</protein>
<proteinExistence type="predicted"/>
<organism>
    <name type="scientific">Branchiostoma floridae</name>
    <name type="common">Florida lancelet</name>
    <name type="synonym">Amphioxus</name>
    <dbReference type="NCBI Taxonomy" id="7739"/>
    <lineage>
        <taxon>Eukaryota</taxon>
        <taxon>Metazoa</taxon>
        <taxon>Chordata</taxon>
        <taxon>Cephalochordata</taxon>
        <taxon>Leptocardii</taxon>
        <taxon>Amphioxiformes</taxon>
        <taxon>Branchiostomatidae</taxon>
        <taxon>Branchiostoma</taxon>
    </lineage>
</organism>
<feature type="region of interest" description="Disordered" evidence="1">
    <location>
        <begin position="1"/>
        <end position="24"/>
    </location>
</feature>
<reference evidence="2" key="1">
    <citation type="journal article" date="2008" name="Nature">
        <title>The amphioxus genome and the evolution of the chordate karyotype.</title>
        <authorList>
            <consortium name="US DOE Joint Genome Institute (JGI-PGF)"/>
            <person name="Putnam N.H."/>
            <person name="Butts T."/>
            <person name="Ferrier D.E.K."/>
            <person name="Furlong R.F."/>
            <person name="Hellsten U."/>
            <person name="Kawashima T."/>
            <person name="Robinson-Rechavi M."/>
            <person name="Shoguchi E."/>
            <person name="Terry A."/>
            <person name="Yu J.-K."/>
            <person name="Benito-Gutierrez E.L."/>
            <person name="Dubchak I."/>
            <person name="Garcia-Fernandez J."/>
            <person name="Gibson-Brown J.J."/>
            <person name="Grigoriev I.V."/>
            <person name="Horton A.C."/>
            <person name="de Jong P.J."/>
            <person name="Jurka J."/>
            <person name="Kapitonov V.V."/>
            <person name="Kohara Y."/>
            <person name="Kuroki Y."/>
            <person name="Lindquist E."/>
            <person name="Lucas S."/>
            <person name="Osoegawa K."/>
            <person name="Pennacchio L.A."/>
            <person name="Salamov A.A."/>
            <person name="Satou Y."/>
            <person name="Sauka-Spengler T."/>
            <person name="Schmutz J."/>
            <person name="Shin-I T."/>
            <person name="Toyoda A."/>
            <person name="Bronner-Fraser M."/>
            <person name="Fujiyama A."/>
            <person name="Holland L.Z."/>
            <person name="Holland P.W.H."/>
            <person name="Satoh N."/>
            <person name="Rokhsar D.S."/>
        </authorList>
    </citation>
    <scope>NUCLEOTIDE SEQUENCE [LARGE SCALE GENOMIC DNA]</scope>
    <source>
        <strain evidence="2">S238N-H82</strain>
        <tissue evidence="2">Testes</tissue>
    </source>
</reference>
<evidence type="ECO:0000256" key="1">
    <source>
        <dbReference type="SAM" id="MobiDB-lite"/>
    </source>
</evidence>
<dbReference type="EMBL" id="GG666471">
    <property type="protein sequence ID" value="EEN67539.1"/>
    <property type="molecule type" value="Genomic_DNA"/>
</dbReference>
<sequence length="102" mass="11010">MPGEQQQSQTGDTGTTPTQQPQTDWRSIADAAANIPNNLYVSRAGSINSWIAYACLLPKAIAKKKKMAAAAGGHCQKKRWLLLPEVIAKESCLPAAVKGYRK</sequence>
<accession>C3XXS9</accession>
<dbReference type="AlphaFoldDB" id="C3XXS9"/>
<gene>
    <name evidence="2" type="ORF">BRAFLDRAFT_63834</name>
</gene>